<feature type="transmembrane region" description="Helical" evidence="1">
    <location>
        <begin position="43"/>
        <end position="67"/>
    </location>
</feature>
<evidence type="ECO:0000313" key="2">
    <source>
        <dbReference type="EMBL" id="GIJ48189.1"/>
    </source>
</evidence>
<feature type="transmembrane region" description="Helical" evidence="1">
    <location>
        <begin position="79"/>
        <end position="100"/>
    </location>
</feature>
<proteinExistence type="predicted"/>
<dbReference type="RefSeq" id="WP_203901682.1">
    <property type="nucleotide sequence ID" value="NZ_BOPF01000019.1"/>
</dbReference>
<keyword evidence="3" id="KW-1185">Reference proteome</keyword>
<keyword evidence="1" id="KW-1133">Transmembrane helix</keyword>
<comment type="caution">
    <text evidence="2">The sequence shown here is derived from an EMBL/GenBank/DDBJ whole genome shotgun (WGS) entry which is preliminary data.</text>
</comment>
<reference evidence="2" key="1">
    <citation type="submission" date="2021-01" db="EMBL/GenBank/DDBJ databases">
        <title>Whole genome shotgun sequence of Virgisporangium aliadipatigenens NBRC 105644.</title>
        <authorList>
            <person name="Komaki H."/>
            <person name="Tamura T."/>
        </authorList>
    </citation>
    <scope>NUCLEOTIDE SEQUENCE</scope>
    <source>
        <strain evidence="2">NBRC 105644</strain>
    </source>
</reference>
<protein>
    <submittedName>
        <fullName evidence="2">Uncharacterized protein</fullName>
    </submittedName>
</protein>
<evidence type="ECO:0000313" key="3">
    <source>
        <dbReference type="Proteomes" id="UP000619260"/>
    </source>
</evidence>
<keyword evidence="1" id="KW-0812">Transmembrane</keyword>
<keyword evidence="1" id="KW-0472">Membrane</keyword>
<gene>
    <name evidence="2" type="ORF">Val02_50750</name>
</gene>
<accession>A0A8J4DRZ5</accession>
<dbReference type="EMBL" id="BOPF01000019">
    <property type="protein sequence ID" value="GIJ48189.1"/>
    <property type="molecule type" value="Genomic_DNA"/>
</dbReference>
<dbReference type="Proteomes" id="UP000619260">
    <property type="component" value="Unassembled WGS sequence"/>
</dbReference>
<dbReference type="AlphaFoldDB" id="A0A8J4DRZ5"/>
<sequence length="105" mass="10947">MRALSTETLDAVMTAMANVPVPKPKPELGGTNLDTTARKLLGLLRWAGMASGVFGILVSGTMMSLQYKEGQNQEHVGRLGMVLAGCVIIATAAYLVGFVVGEPVG</sequence>
<organism evidence="2 3">
    <name type="scientific">Virgisporangium aliadipatigenens</name>
    <dbReference type="NCBI Taxonomy" id="741659"/>
    <lineage>
        <taxon>Bacteria</taxon>
        <taxon>Bacillati</taxon>
        <taxon>Actinomycetota</taxon>
        <taxon>Actinomycetes</taxon>
        <taxon>Micromonosporales</taxon>
        <taxon>Micromonosporaceae</taxon>
        <taxon>Virgisporangium</taxon>
    </lineage>
</organism>
<name>A0A8J4DRZ5_9ACTN</name>
<evidence type="ECO:0000256" key="1">
    <source>
        <dbReference type="SAM" id="Phobius"/>
    </source>
</evidence>